<evidence type="ECO:0000313" key="1">
    <source>
        <dbReference type="EMBL" id="KAL3095720.1"/>
    </source>
</evidence>
<gene>
    <name evidence="1" type="ORF">niasHT_024896</name>
</gene>
<dbReference type="AlphaFoldDB" id="A0ABD2JYJ8"/>
<reference evidence="1 2" key="1">
    <citation type="submission" date="2024-10" db="EMBL/GenBank/DDBJ databases">
        <authorList>
            <person name="Kim D."/>
        </authorList>
    </citation>
    <scope>NUCLEOTIDE SEQUENCE [LARGE SCALE GENOMIC DNA]</scope>
    <source>
        <strain evidence="1">BH-2024</strain>
    </source>
</reference>
<accession>A0ABD2JYJ8</accession>
<keyword evidence="2" id="KW-1185">Reference proteome</keyword>
<proteinExistence type="predicted"/>
<sequence>MSAKGALKAFFTIIILRGPDNPSVDNSSVVNPSVDNPSVKDNPSLLTDYPLTDCPLTDGLSTDGLTTDGLSTDGLSGAFADGFHVDRDAFTLWLYFDAIENPNEDEILAHLRSLQYRLMRNDFENWDDPNVD</sequence>
<name>A0ABD2JYJ8_9BILA</name>
<evidence type="ECO:0000313" key="2">
    <source>
        <dbReference type="Proteomes" id="UP001620626"/>
    </source>
</evidence>
<dbReference type="EMBL" id="JBICBT010000875">
    <property type="protein sequence ID" value="KAL3095720.1"/>
    <property type="molecule type" value="Genomic_DNA"/>
</dbReference>
<comment type="caution">
    <text evidence="1">The sequence shown here is derived from an EMBL/GenBank/DDBJ whole genome shotgun (WGS) entry which is preliminary data.</text>
</comment>
<dbReference type="Proteomes" id="UP001620626">
    <property type="component" value="Unassembled WGS sequence"/>
</dbReference>
<organism evidence="1 2">
    <name type="scientific">Heterodera trifolii</name>
    <dbReference type="NCBI Taxonomy" id="157864"/>
    <lineage>
        <taxon>Eukaryota</taxon>
        <taxon>Metazoa</taxon>
        <taxon>Ecdysozoa</taxon>
        <taxon>Nematoda</taxon>
        <taxon>Chromadorea</taxon>
        <taxon>Rhabditida</taxon>
        <taxon>Tylenchina</taxon>
        <taxon>Tylenchomorpha</taxon>
        <taxon>Tylenchoidea</taxon>
        <taxon>Heteroderidae</taxon>
        <taxon>Heteroderinae</taxon>
        <taxon>Heterodera</taxon>
    </lineage>
</organism>
<protein>
    <submittedName>
        <fullName evidence="1">Uncharacterized protein</fullName>
    </submittedName>
</protein>